<protein>
    <submittedName>
        <fullName evidence="1">Uncharacterized protein</fullName>
    </submittedName>
</protein>
<sequence length="54" mass="5892">MLFDAGIKIHREVVGNAYVDASLNVIHPDSQSRCNHWKISLLVSHGDDYGAGLA</sequence>
<dbReference type="EMBL" id="ML977027">
    <property type="protein sequence ID" value="KAF1950329.1"/>
    <property type="molecule type" value="Genomic_DNA"/>
</dbReference>
<reference evidence="1" key="1">
    <citation type="journal article" date="2020" name="Stud. Mycol.">
        <title>101 Dothideomycetes genomes: a test case for predicting lifestyles and emergence of pathogens.</title>
        <authorList>
            <person name="Haridas S."/>
            <person name="Albert R."/>
            <person name="Binder M."/>
            <person name="Bloem J."/>
            <person name="Labutti K."/>
            <person name="Salamov A."/>
            <person name="Andreopoulos B."/>
            <person name="Baker S."/>
            <person name="Barry K."/>
            <person name="Bills G."/>
            <person name="Bluhm B."/>
            <person name="Cannon C."/>
            <person name="Castanera R."/>
            <person name="Culley D."/>
            <person name="Daum C."/>
            <person name="Ezra D."/>
            <person name="Gonzalez J."/>
            <person name="Henrissat B."/>
            <person name="Kuo A."/>
            <person name="Liang C."/>
            <person name="Lipzen A."/>
            <person name="Lutzoni F."/>
            <person name="Magnuson J."/>
            <person name="Mondo S."/>
            <person name="Nolan M."/>
            <person name="Ohm R."/>
            <person name="Pangilinan J."/>
            <person name="Park H.-J."/>
            <person name="Ramirez L."/>
            <person name="Alfaro M."/>
            <person name="Sun H."/>
            <person name="Tritt A."/>
            <person name="Yoshinaga Y."/>
            <person name="Zwiers L.-H."/>
            <person name="Turgeon B."/>
            <person name="Goodwin S."/>
            <person name="Spatafora J."/>
            <person name="Crous P."/>
            <person name="Grigoriev I."/>
        </authorList>
    </citation>
    <scope>NUCLEOTIDE SEQUENCE</scope>
    <source>
        <strain evidence="1">CBS 675.92</strain>
    </source>
</reference>
<dbReference type="Proteomes" id="UP000800035">
    <property type="component" value="Unassembled WGS sequence"/>
</dbReference>
<evidence type="ECO:0000313" key="2">
    <source>
        <dbReference type="Proteomes" id="UP000800035"/>
    </source>
</evidence>
<gene>
    <name evidence="1" type="ORF">CC80DRAFT_496952</name>
</gene>
<proteinExistence type="predicted"/>
<evidence type="ECO:0000313" key="1">
    <source>
        <dbReference type="EMBL" id="KAF1950329.1"/>
    </source>
</evidence>
<dbReference type="AlphaFoldDB" id="A0A6A5TF07"/>
<accession>A0A6A5TF07</accession>
<name>A0A6A5TF07_9PLEO</name>
<keyword evidence="2" id="KW-1185">Reference proteome</keyword>
<organism evidence="1 2">
    <name type="scientific">Byssothecium circinans</name>
    <dbReference type="NCBI Taxonomy" id="147558"/>
    <lineage>
        <taxon>Eukaryota</taxon>
        <taxon>Fungi</taxon>
        <taxon>Dikarya</taxon>
        <taxon>Ascomycota</taxon>
        <taxon>Pezizomycotina</taxon>
        <taxon>Dothideomycetes</taxon>
        <taxon>Pleosporomycetidae</taxon>
        <taxon>Pleosporales</taxon>
        <taxon>Massarineae</taxon>
        <taxon>Massarinaceae</taxon>
        <taxon>Byssothecium</taxon>
    </lineage>
</organism>